<dbReference type="AlphaFoldDB" id="A0A9D1YRL9"/>
<sequence length="740" mass="84207">MKRERGQAGRHVLAWEPSGLYRGKMEWQEGSAPEGGMPEGGPAEGGTPAGRPAAGLSDGRVLFTCPQEGLDYLLYAADRDGDVCLSDYSWLCLEPEVLEEHSMCFQLSFYESRQERTEEGRPAREADMRIIFGLLPGIRTMVPFDFRILDSQVIFPERTPGRLKMSIFGKPVRLSDVKEIRLQTAPGFETFRFAAGACFLSKEFPDYELPKKRLIDDLGQWTQKEWKGKVKDRQECTRLLQELLSRAEAAEEEERRRGSAFAFPDWDAYGGWTKKKFRKTGWFHVERENGRYWLADPEGNAFLSTGLDCINPGEGTRLSPVLPFVGEKEREDYRKALAADESAGAGNGQSRNSHGRGGRRAYDFHNYGVENLKAAFGENWKECWMKIIRYDLCSWGINTIGNWSDREFIRFARLPYVIPLDSFSEEGFPHTETAIFRDFPDVFAPEYGESAKRYAEGLAPFASDPLLIGYFMRNEPEWAFVYGLNIAEEMLANPAQTACRRVFEERMREKYGRIDRLNEAWHTSFAGFEGLRQPIYKAASLSGAAEADLKAFSEEMTTRYVEIPAKALRLADANHMNLGMRYAYLTDRSLLCGSQYFDVFSINSYQITPLEPITKAADWLDKPVMVGEFHQGALDAGLTAHGIRGVTSQKERGCAYRYYLEQGLTHPHFLGAHYFQLNDQSCLGRFDGENYQIGLIDVCMREYQEMADAMRACHADMYRVAVGEKAAWDTVPEDIEPIHY</sequence>
<dbReference type="Gene3D" id="3.20.20.80">
    <property type="entry name" value="Glycosidases"/>
    <property type="match status" value="1"/>
</dbReference>
<evidence type="ECO:0000256" key="2">
    <source>
        <dbReference type="ARBA" id="ARBA00023295"/>
    </source>
</evidence>
<proteinExistence type="predicted"/>
<dbReference type="GO" id="GO:0009341">
    <property type="term" value="C:beta-galactosidase complex"/>
    <property type="evidence" value="ECO:0007669"/>
    <property type="project" value="InterPro"/>
</dbReference>
<dbReference type="Proteomes" id="UP000824007">
    <property type="component" value="Unassembled WGS sequence"/>
</dbReference>
<evidence type="ECO:0000313" key="6">
    <source>
        <dbReference type="Proteomes" id="UP000824007"/>
    </source>
</evidence>
<dbReference type="InterPro" id="IPR013529">
    <property type="entry name" value="Glyco_hydro_42_N"/>
</dbReference>
<accession>A0A9D1YRL9</accession>
<comment type="caution">
    <text evidence="5">The sequence shown here is derived from an EMBL/GenBank/DDBJ whole genome shotgun (WGS) entry which is preliminary data.</text>
</comment>
<feature type="region of interest" description="Disordered" evidence="3">
    <location>
        <begin position="28"/>
        <end position="53"/>
    </location>
</feature>
<name>A0A9D1YRL9_9FIRM</name>
<protein>
    <submittedName>
        <fullName evidence="5">Beta-galactosidase</fullName>
        <ecNumber evidence="5">3.2.1.23</ecNumber>
    </submittedName>
</protein>
<evidence type="ECO:0000256" key="3">
    <source>
        <dbReference type="SAM" id="MobiDB-lite"/>
    </source>
</evidence>
<reference evidence="5" key="2">
    <citation type="submission" date="2021-04" db="EMBL/GenBank/DDBJ databases">
        <authorList>
            <person name="Gilroy R."/>
        </authorList>
    </citation>
    <scope>NUCLEOTIDE SEQUENCE</scope>
    <source>
        <strain evidence="5">ChiSxjej3B15-24422</strain>
    </source>
</reference>
<feature type="domain" description="Glycoside hydrolase family 42 N-terminal" evidence="4">
    <location>
        <begin position="486"/>
        <end position="607"/>
    </location>
</feature>
<keyword evidence="2 5" id="KW-0326">Glycosidase</keyword>
<reference evidence="5" key="1">
    <citation type="journal article" date="2021" name="PeerJ">
        <title>Extensive microbial diversity within the chicken gut microbiome revealed by metagenomics and culture.</title>
        <authorList>
            <person name="Gilroy R."/>
            <person name="Ravi A."/>
            <person name="Getino M."/>
            <person name="Pursley I."/>
            <person name="Horton D.L."/>
            <person name="Alikhan N.F."/>
            <person name="Baker D."/>
            <person name="Gharbi K."/>
            <person name="Hall N."/>
            <person name="Watson M."/>
            <person name="Adriaenssens E.M."/>
            <person name="Foster-Nyarko E."/>
            <person name="Jarju S."/>
            <person name="Secka A."/>
            <person name="Antonio M."/>
            <person name="Oren A."/>
            <person name="Chaudhuri R.R."/>
            <person name="La Ragione R."/>
            <person name="Hildebrand F."/>
            <person name="Pallen M.J."/>
        </authorList>
    </citation>
    <scope>NUCLEOTIDE SEQUENCE</scope>
    <source>
        <strain evidence="5">ChiSxjej3B15-24422</strain>
    </source>
</reference>
<dbReference type="EMBL" id="DXDD01000160">
    <property type="protein sequence ID" value="HIY61561.1"/>
    <property type="molecule type" value="Genomic_DNA"/>
</dbReference>
<dbReference type="GO" id="GO:0005975">
    <property type="term" value="P:carbohydrate metabolic process"/>
    <property type="evidence" value="ECO:0007669"/>
    <property type="project" value="InterPro"/>
</dbReference>
<gene>
    <name evidence="5" type="ORF">H9831_12925</name>
</gene>
<evidence type="ECO:0000256" key="1">
    <source>
        <dbReference type="ARBA" id="ARBA00022801"/>
    </source>
</evidence>
<keyword evidence="1 5" id="KW-0378">Hydrolase</keyword>
<evidence type="ECO:0000259" key="4">
    <source>
        <dbReference type="Pfam" id="PF02449"/>
    </source>
</evidence>
<dbReference type="GO" id="GO:0004565">
    <property type="term" value="F:beta-galactosidase activity"/>
    <property type="evidence" value="ECO:0007669"/>
    <property type="project" value="UniProtKB-EC"/>
</dbReference>
<organism evidence="5 6">
    <name type="scientific">Candidatus Eisenbergiella pullistercoris</name>
    <dbReference type="NCBI Taxonomy" id="2838555"/>
    <lineage>
        <taxon>Bacteria</taxon>
        <taxon>Bacillati</taxon>
        <taxon>Bacillota</taxon>
        <taxon>Clostridia</taxon>
        <taxon>Lachnospirales</taxon>
        <taxon>Lachnospiraceae</taxon>
        <taxon>Eisenbergiella</taxon>
    </lineage>
</organism>
<feature type="region of interest" description="Disordered" evidence="3">
    <location>
        <begin position="338"/>
        <end position="357"/>
    </location>
</feature>
<dbReference type="Pfam" id="PF02449">
    <property type="entry name" value="Glyco_hydro_42"/>
    <property type="match status" value="1"/>
</dbReference>
<evidence type="ECO:0000313" key="5">
    <source>
        <dbReference type="EMBL" id="HIY61561.1"/>
    </source>
</evidence>
<feature type="compositionally biased region" description="Gly residues" evidence="3">
    <location>
        <begin position="37"/>
        <end position="48"/>
    </location>
</feature>
<dbReference type="InterPro" id="IPR017853">
    <property type="entry name" value="GH"/>
</dbReference>
<dbReference type="SUPFAM" id="SSF51445">
    <property type="entry name" value="(Trans)glycosidases"/>
    <property type="match status" value="1"/>
</dbReference>
<dbReference type="EC" id="3.2.1.23" evidence="5"/>